<evidence type="ECO:0000313" key="1">
    <source>
        <dbReference type="EMBL" id="ALL71673.1"/>
    </source>
</evidence>
<organism evidence="1 2">
    <name type="scientific">Paraburkholderia caribensis MBA4</name>
    <dbReference type="NCBI Taxonomy" id="1323664"/>
    <lineage>
        <taxon>Bacteria</taxon>
        <taxon>Pseudomonadati</taxon>
        <taxon>Pseudomonadota</taxon>
        <taxon>Betaproteobacteria</taxon>
        <taxon>Burkholderiales</taxon>
        <taxon>Burkholderiaceae</taxon>
        <taxon>Paraburkholderia</taxon>
    </lineage>
</organism>
<proteinExistence type="predicted"/>
<geneLocation type="plasmid" evidence="2"/>
<reference evidence="1 2" key="1">
    <citation type="journal article" date="2014" name="Genome Announc.">
        <title>Draft Genome Sequence of the Haloacid-Degrading Burkholderia caribensis Strain MBA4.</title>
        <authorList>
            <person name="Pan Y."/>
            <person name="Kong K.F."/>
            <person name="Tsang J.S."/>
        </authorList>
    </citation>
    <scope>NUCLEOTIDE SEQUENCE [LARGE SCALE GENOMIC DNA]</scope>
    <source>
        <strain evidence="1 2">MBA4</strain>
        <plasmid evidence="2">Plasmid</plasmid>
    </source>
</reference>
<dbReference type="EMBL" id="CP012748">
    <property type="protein sequence ID" value="ALL71673.1"/>
    <property type="molecule type" value="Genomic_DNA"/>
</dbReference>
<sequence>MELLGDSHRFRDEGARQVAASMAKQDSCPVVTLVGAD</sequence>
<dbReference type="AlphaFoldDB" id="A0A0P0RRH5"/>
<dbReference type="KEGG" id="bcai:K788_0007338"/>
<name>A0A0P0RRH5_9BURK</name>
<gene>
    <name evidence="1" type="ORF">K788_0007338</name>
</gene>
<evidence type="ECO:0000313" key="2">
    <source>
        <dbReference type="Proteomes" id="UP000019146"/>
    </source>
</evidence>
<keyword evidence="1" id="KW-0614">Plasmid</keyword>
<dbReference type="Proteomes" id="UP000019146">
    <property type="component" value="Plasmid unnamed"/>
</dbReference>
<accession>A0A0P0RRH5</accession>
<protein>
    <submittedName>
        <fullName evidence="1">Uncharacterized protein</fullName>
    </submittedName>
</protein>